<dbReference type="EMBL" id="PDNA01000044">
    <property type="protein sequence ID" value="PGH19880.1"/>
    <property type="molecule type" value="Genomic_DNA"/>
</dbReference>
<proteinExistence type="inferred from homology"/>
<dbReference type="PRINTS" id="PR00081">
    <property type="entry name" value="GDHRDH"/>
</dbReference>
<dbReference type="Gene3D" id="3.40.50.720">
    <property type="entry name" value="NAD(P)-binding Rossmann-like Domain"/>
    <property type="match status" value="1"/>
</dbReference>
<reference evidence="5 6" key="1">
    <citation type="submission" date="2017-10" db="EMBL/GenBank/DDBJ databases">
        <title>Comparative genomics in systemic dimorphic fungi from Ajellomycetaceae.</title>
        <authorList>
            <person name="Munoz J.F."/>
            <person name="Mcewen J.G."/>
            <person name="Clay O.K."/>
            <person name="Cuomo C.A."/>
        </authorList>
    </citation>
    <scope>NUCLEOTIDE SEQUENCE [LARGE SCALE GENOMIC DNA]</scope>
    <source>
        <strain evidence="5 6">UAMH7299</strain>
    </source>
</reference>
<evidence type="ECO:0000256" key="3">
    <source>
        <dbReference type="ARBA" id="ARBA00023002"/>
    </source>
</evidence>
<protein>
    <recommendedName>
        <fullName evidence="4">Ketoreductase domain-containing protein</fullName>
    </recommendedName>
</protein>
<evidence type="ECO:0000313" key="5">
    <source>
        <dbReference type="EMBL" id="PGH19880.1"/>
    </source>
</evidence>
<dbReference type="InterPro" id="IPR002347">
    <property type="entry name" value="SDR_fam"/>
</dbReference>
<dbReference type="PANTHER" id="PTHR43639">
    <property type="entry name" value="OXIDOREDUCTASE, SHORT-CHAIN DEHYDROGENASE/REDUCTASE FAMILY (AFU_ORTHOLOGUE AFUA_5G02870)"/>
    <property type="match status" value="1"/>
</dbReference>
<dbReference type="FunFam" id="3.40.50.720:FF:000084">
    <property type="entry name" value="Short-chain dehydrogenase reductase"/>
    <property type="match status" value="1"/>
</dbReference>
<keyword evidence="3" id="KW-0560">Oxidoreductase</keyword>
<evidence type="ECO:0000256" key="2">
    <source>
        <dbReference type="ARBA" id="ARBA00022857"/>
    </source>
</evidence>
<dbReference type="InterPro" id="IPR036291">
    <property type="entry name" value="NAD(P)-bd_dom_sf"/>
</dbReference>
<dbReference type="SUPFAM" id="SSF51735">
    <property type="entry name" value="NAD(P)-binding Rossmann-fold domains"/>
    <property type="match status" value="1"/>
</dbReference>
<dbReference type="Pfam" id="PF13561">
    <property type="entry name" value="adh_short_C2"/>
    <property type="match status" value="1"/>
</dbReference>
<keyword evidence="2" id="KW-0521">NADP</keyword>
<gene>
    <name evidence="5" type="ORF">AJ80_03799</name>
</gene>
<dbReference type="OrthoDB" id="47007at2759"/>
<feature type="domain" description="Ketoreductase" evidence="4">
    <location>
        <begin position="17"/>
        <end position="200"/>
    </location>
</feature>
<dbReference type="SMART" id="SM00822">
    <property type="entry name" value="PKS_KR"/>
    <property type="match status" value="1"/>
</dbReference>
<organism evidence="5 6">
    <name type="scientific">Polytolypa hystricis (strain UAMH7299)</name>
    <dbReference type="NCBI Taxonomy" id="1447883"/>
    <lineage>
        <taxon>Eukaryota</taxon>
        <taxon>Fungi</taxon>
        <taxon>Dikarya</taxon>
        <taxon>Ascomycota</taxon>
        <taxon>Pezizomycotina</taxon>
        <taxon>Eurotiomycetes</taxon>
        <taxon>Eurotiomycetidae</taxon>
        <taxon>Onygenales</taxon>
        <taxon>Onygenales incertae sedis</taxon>
        <taxon>Polytolypa</taxon>
    </lineage>
</organism>
<evidence type="ECO:0000313" key="6">
    <source>
        <dbReference type="Proteomes" id="UP000224634"/>
    </source>
</evidence>
<evidence type="ECO:0000259" key="4">
    <source>
        <dbReference type="SMART" id="SM00822"/>
    </source>
</evidence>
<dbReference type="InterPro" id="IPR057326">
    <property type="entry name" value="KR_dom"/>
</dbReference>
<keyword evidence="6" id="KW-1185">Reference proteome</keyword>
<dbReference type="GO" id="GO:0016491">
    <property type="term" value="F:oxidoreductase activity"/>
    <property type="evidence" value="ECO:0007669"/>
    <property type="project" value="UniProtKB-KW"/>
</dbReference>
<evidence type="ECO:0000256" key="1">
    <source>
        <dbReference type="ARBA" id="ARBA00006484"/>
    </source>
</evidence>
<name>A0A2B7YFB7_POLH7</name>
<dbReference type="PRINTS" id="PR00080">
    <property type="entry name" value="SDRFAMILY"/>
</dbReference>
<dbReference type="STRING" id="1447883.A0A2B7YFB7"/>
<comment type="caution">
    <text evidence="5">The sequence shown here is derived from an EMBL/GenBank/DDBJ whole genome shotgun (WGS) entry which is preliminary data.</text>
</comment>
<accession>A0A2B7YFB7</accession>
<comment type="similarity">
    <text evidence="1">Belongs to the short-chain dehydrogenases/reductases (SDR) family.</text>
</comment>
<dbReference type="PANTHER" id="PTHR43639:SF1">
    <property type="entry name" value="SHORT-CHAIN DEHYDROGENASE_REDUCTASE FAMILY PROTEIN"/>
    <property type="match status" value="1"/>
</dbReference>
<dbReference type="Proteomes" id="UP000224634">
    <property type="component" value="Unassembled WGS sequence"/>
</dbReference>
<sequence>MGSIQPAQTSTGSLHGKIALVTGSGRGIGSGIAIELGRRGASVVVNYSKSADAANGVVSQIQQAGSQAIAIQADISNPDSIKTLFEAAVSHFGGLDIVVSNSGIEHFGSIEEVTPEDFDRVFNLNTRGQFFVAQNAYRHLHEGGRLVLMSSISAHVGMRNHALYAGSKCAIEAFGRCLAKDFGTKRINVNVIAPGGVATDMAAEEGWKYIPGADPSWSLEDIAKKVAAFTPLQRIGTPVDIARVVAALVGEDGGWVNGQTITISGGAGM</sequence>
<dbReference type="AlphaFoldDB" id="A0A2B7YFB7"/>